<feature type="transmembrane region" description="Helical" evidence="8">
    <location>
        <begin position="208"/>
        <end position="231"/>
    </location>
</feature>
<dbReference type="PANTHER" id="PTHR43357:SF4">
    <property type="entry name" value="INNER MEMBRANE ABC TRANSPORTER PERMEASE PROTEIN YDCV"/>
    <property type="match status" value="1"/>
</dbReference>
<dbReference type="InterPro" id="IPR035906">
    <property type="entry name" value="MetI-like_sf"/>
</dbReference>
<evidence type="ECO:0000256" key="3">
    <source>
        <dbReference type="ARBA" id="ARBA00022475"/>
    </source>
</evidence>
<dbReference type="RefSeq" id="WP_348606232.1">
    <property type="nucleotide sequence ID" value="NZ_CP157276.1"/>
</dbReference>
<gene>
    <name evidence="10" type="ORF">ABEU19_002607</name>
</gene>
<protein>
    <submittedName>
        <fullName evidence="10">ABC transporter permease subunit</fullName>
    </submittedName>
</protein>
<dbReference type="Proteomes" id="UP001629744">
    <property type="component" value="Unassembled WGS sequence"/>
</dbReference>
<evidence type="ECO:0000256" key="1">
    <source>
        <dbReference type="ARBA" id="ARBA00004429"/>
    </source>
</evidence>
<dbReference type="SUPFAM" id="SSF161098">
    <property type="entry name" value="MetI-like"/>
    <property type="match status" value="1"/>
</dbReference>
<keyword evidence="3" id="KW-1003">Cell membrane</keyword>
<dbReference type="Gene3D" id="1.10.3720.10">
    <property type="entry name" value="MetI-like"/>
    <property type="match status" value="1"/>
</dbReference>
<organism evidence="10 11">
    <name type="scientific">Prescottella soli</name>
    <dbReference type="NCBI Taxonomy" id="1543852"/>
    <lineage>
        <taxon>Bacteria</taxon>
        <taxon>Bacillati</taxon>
        <taxon>Actinomycetota</taxon>
        <taxon>Actinomycetes</taxon>
        <taxon>Mycobacteriales</taxon>
        <taxon>Nocardiaceae</taxon>
        <taxon>Prescottella</taxon>
    </lineage>
</organism>
<dbReference type="InterPro" id="IPR000515">
    <property type="entry name" value="MetI-like"/>
</dbReference>
<comment type="subcellular location">
    <subcellularLocation>
        <location evidence="1">Cell inner membrane</location>
        <topology evidence="1">Multi-pass membrane protein</topology>
    </subcellularLocation>
    <subcellularLocation>
        <location evidence="8">Cell membrane</location>
        <topology evidence="8">Multi-pass membrane protein</topology>
    </subcellularLocation>
</comment>
<evidence type="ECO:0000313" key="10">
    <source>
        <dbReference type="EMBL" id="MFM1729107.1"/>
    </source>
</evidence>
<keyword evidence="7 8" id="KW-0472">Membrane</keyword>
<feature type="transmembrane region" description="Helical" evidence="8">
    <location>
        <begin position="123"/>
        <end position="144"/>
    </location>
</feature>
<feature type="transmembrane region" description="Helical" evidence="8">
    <location>
        <begin position="150"/>
        <end position="174"/>
    </location>
</feature>
<evidence type="ECO:0000256" key="5">
    <source>
        <dbReference type="ARBA" id="ARBA00022692"/>
    </source>
</evidence>
<dbReference type="PANTHER" id="PTHR43357">
    <property type="entry name" value="INNER MEMBRANE ABC TRANSPORTER PERMEASE PROTEIN YDCV"/>
    <property type="match status" value="1"/>
</dbReference>
<evidence type="ECO:0000313" key="11">
    <source>
        <dbReference type="Proteomes" id="UP001629744"/>
    </source>
</evidence>
<accession>A0ABW9FV35</accession>
<evidence type="ECO:0000256" key="6">
    <source>
        <dbReference type="ARBA" id="ARBA00022989"/>
    </source>
</evidence>
<dbReference type="EMBL" id="JBDLNU010000003">
    <property type="protein sequence ID" value="MFM1729107.1"/>
    <property type="molecule type" value="Genomic_DNA"/>
</dbReference>
<evidence type="ECO:0000256" key="8">
    <source>
        <dbReference type="RuleBase" id="RU363032"/>
    </source>
</evidence>
<keyword evidence="5 8" id="KW-0812">Transmembrane</keyword>
<name>A0ABW9FV35_9NOCA</name>
<evidence type="ECO:0000259" key="9">
    <source>
        <dbReference type="PROSITE" id="PS50928"/>
    </source>
</evidence>
<sequence>MSVEVSTARPVIVVPDRTAPRVTPARGGRRWITSSAARFCIVLSVLPIVVTALVAVTANWNNGPLSGGVTTKWMGEALTTFVPALSASAQVAALTLLIGFPLGLPLAFLFARGGMPGTSVIRWMASLPLAVPGIAVGLALGAMYPQLQRSGWLLILGHVVVTMPFLVASLTPVLRDPDLRQLEQAAATLGAGAVRRLWTVTLPHVRPALLAGAMMVLALSFGEFNLTYFIVNPAQQTLPVVLFGAFIYGQTSAGAALALWYCIAVIPLAVGLHLFGTLAVRRRK</sequence>
<comment type="similarity">
    <text evidence="8">Belongs to the binding-protein-dependent transport system permease family.</text>
</comment>
<dbReference type="CDD" id="cd06261">
    <property type="entry name" value="TM_PBP2"/>
    <property type="match status" value="1"/>
</dbReference>
<feature type="transmembrane region" description="Helical" evidence="8">
    <location>
        <begin position="258"/>
        <end position="280"/>
    </location>
</feature>
<feature type="transmembrane region" description="Helical" evidence="8">
    <location>
        <begin position="80"/>
        <end position="111"/>
    </location>
</feature>
<evidence type="ECO:0000256" key="7">
    <source>
        <dbReference type="ARBA" id="ARBA00023136"/>
    </source>
</evidence>
<proteinExistence type="inferred from homology"/>
<evidence type="ECO:0000256" key="2">
    <source>
        <dbReference type="ARBA" id="ARBA00022448"/>
    </source>
</evidence>
<evidence type="ECO:0000256" key="4">
    <source>
        <dbReference type="ARBA" id="ARBA00022519"/>
    </source>
</evidence>
<reference evidence="10 11" key="1">
    <citation type="submission" date="2023-11" db="EMBL/GenBank/DDBJ databases">
        <authorList>
            <person name="Val-Calvo J."/>
            <person name="Scortti M."/>
            <person name="Vazquez-Boland J."/>
        </authorList>
    </citation>
    <scope>NUCLEOTIDE SEQUENCE [LARGE SCALE GENOMIC DNA]</scope>
    <source>
        <strain evidence="10 11">DSM 46662</strain>
    </source>
</reference>
<keyword evidence="2 8" id="KW-0813">Transport</keyword>
<keyword evidence="4" id="KW-0997">Cell inner membrane</keyword>
<comment type="caution">
    <text evidence="10">The sequence shown here is derived from an EMBL/GenBank/DDBJ whole genome shotgun (WGS) entry which is preliminary data.</text>
</comment>
<dbReference type="Pfam" id="PF00528">
    <property type="entry name" value="BPD_transp_1"/>
    <property type="match status" value="1"/>
</dbReference>
<keyword evidence="6 8" id="KW-1133">Transmembrane helix</keyword>
<keyword evidence="11" id="KW-1185">Reference proteome</keyword>
<dbReference type="PROSITE" id="PS50928">
    <property type="entry name" value="ABC_TM1"/>
    <property type="match status" value="1"/>
</dbReference>
<feature type="transmembrane region" description="Helical" evidence="8">
    <location>
        <begin position="36"/>
        <end position="60"/>
    </location>
</feature>
<feature type="domain" description="ABC transmembrane type-1" evidence="9">
    <location>
        <begin position="85"/>
        <end position="274"/>
    </location>
</feature>